<dbReference type="EMBL" id="REGN01000870">
    <property type="protein sequence ID" value="RNA38457.1"/>
    <property type="molecule type" value="Genomic_DNA"/>
</dbReference>
<comment type="caution">
    <text evidence="1">The sequence shown here is derived from an EMBL/GenBank/DDBJ whole genome shotgun (WGS) entry which is preliminary data.</text>
</comment>
<dbReference type="AlphaFoldDB" id="A0A3M7SS84"/>
<gene>
    <name evidence="1" type="ORF">BpHYR1_047565</name>
</gene>
<dbReference type="Proteomes" id="UP000276133">
    <property type="component" value="Unassembled WGS sequence"/>
</dbReference>
<accession>A0A3M7SS84</accession>
<evidence type="ECO:0000313" key="2">
    <source>
        <dbReference type="Proteomes" id="UP000276133"/>
    </source>
</evidence>
<keyword evidence="2" id="KW-1185">Reference proteome</keyword>
<sequence length="68" mass="8048">MSYCEKTSDEIQIKIYSQMLDLSDSLNTHVGSLIYNHSFSSFHKHKLYLYKEKPMLAVFANIKKQIYQ</sequence>
<protein>
    <submittedName>
        <fullName evidence="1">Uncharacterized protein</fullName>
    </submittedName>
</protein>
<reference evidence="1 2" key="1">
    <citation type="journal article" date="2018" name="Sci. Rep.">
        <title>Genomic signatures of local adaptation to the degree of environmental predictability in rotifers.</title>
        <authorList>
            <person name="Franch-Gras L."/>
            <person name="Hahn C."/>
            <person name="Garcia-Roger E.M."/>
            <person name="Carmona M.J."/>
            <person name="Serra M."/>
            <person name="Gomez A."/>
        </authorList>
    </citation>
    <scope>NUCLEOTIDE SEQUENCE [LARGE SCALE GENOMIC DNA]</scope>
    <source>
        <strain evidence="1">HYR1</strain>
    </source>
</reference>
<name>A0A3M7SS84_BRAPC</name>
<evidence type="ECO:0000313" key="1">
    <source>
        <dbReference type="EMBL" id="RNA38457.1"/>
    </source>
</evidence>
<organism evidence="1 2">
    <name type="scientific">Brachionus plicatilis</name>
    <name type="common">Marine rotifer</name>
    <name type="synonym">Brachionus muelleri</name>
    <dbReference type="NCBI Taxonomy" id="10195"/>
    <lineage>
        <taxon>Eukaryota</taxon>
        <taxon>Metazoa</taxon>
        <taxon>Spiralia</taxon>
        <taxon>Gnathifera</taxon>
        <taxon>Rotifera</taxon>
        <taxon>Eurotatoria</taxon>
        <taxon>Monogononta</taxon>
        <taxon>Pseudotrocha</taxon>
        <taxon>Ploima</taxon>
        <taxon>Brachionidae</taxon>
        <taxon>Brachionus</taxon>
    </lineage>
</organism>
<proteinExistence type="predicted"/>